<dbReference type="PANTHER" id="PTHR24361">
    <property type="entry name" value="MITOGEN-ACTIVATED KINASE KINASE KINASE"/>
    <property type="match status" value="1"/>
</dbReference>
<evidence type="ECO:0000313" key="3">
    <source>
        <dbReference type="EMBL" id="TFB00340.1"/>
    </source>
</evidence>
<dbReference type="SUPFAM" id="SSF56112">
    <property type="entry name" value="Protein kinase-like (PK-like)"/>
    <property type="match status" value="1"/>
</dbReference>
<name>A0ABY2GYR8_9HYPO</name>
<dbReference type="RefSeq" id="XP_073556541.1">
    <property type="nucleotide sequence ID" value="XM_073705065.1"/>
</dbReference>
<feature type="compositionally biased region" description="Polar residues" evidence="1">
    <location>
        <begin position="1"/>
        <end position="10"/>
    </location>
</feature>
<feature type="compositionally biased region" description="Polar residues" evidence="1">
    <location>
        <begin position="19"/>
        <end position="30"/>
    </location>
</feature>
<gene>
    <name evidence="3" type="ORF">CCMA1212_007906</name>
</gene>
<dbReference type="Gene3D" id="1.10.510.10">
    <property type="entry name" value="Transferase(Phosphotransferase) domain 1"/>
    <property type="match status" value="1"/>
</dbReference>
<dbReference type="SMART" id="SM00220">
    <property type="entry name" value="S_TKc"/>
    <property type="match status" value="1"/>
</dbReference>
<dbReference type="PROSITE" id="PS50011">
    <property type="entry name" value="PROTEIN_KINASE_DOM"/>
    <property type="match status" value="1"/>
</dbReference>
<proteinExistence type="predicted"/>
<dbReference type="Pfam" id="PF00069">
    <property type="entry name" value="Pkinase"/>
    <property type="match status" value="1"/>
</dbReference>
<reference evidence="3 4" key="1">
    <citation type="submission" date="2018-01" db="EMBL/GenBank/DDBJ databases">
        <title>Genome characterization of the sugarcane-associated fungus Trichoderma ghanense CCMA-1212 and their application in lignocelulose bioconversion.</title>
        <authorList>
            <person name="Steindorff A.S."/>
            <person name="Mendes T.D."/>
            <person name="Vilela E.S.D."/>
            <person name="Rodrigues D.S."/>
            <person name="Formighieri E.F."/>
            <person name="Melo I.S."/>
            <person name="Favaro L.C.L."/>
        </authorList>
    </citation>
    <scope>NUCLEOTIDE SEQUENCE [LARGE SCALE GENOMIC DNA]</scope>
    <source>
        <strain evidence="3 4">CCMA-1212</strain>
    </source>
</reference>
<feature type="region of interest" description="Disordered" evidence="1">
    <location>
        <begin position="251"/>
        <end position="313"/>
    </location>
</feature>
<keyword evidence="4" id="KW-1185">Reference proteome</keyword>
<feature type="compositionally biased region" description="Polar residues" evidence="1">
    <location>
        <begin position="55"/>
        <end position="71"/>
    </location>
</feature>
<comment type="caution">
    <text evidence="3">The sequence shown here is derived from an EMBL/GenBank/DDBJ whole genome shotgun (WGS) entry which is preliminary data.</text>
</comment>
<sequence>MPLQTRSVSRASGLAYSPSFHSSASATQIDSRVAADAAAGAAGAAAEKEQGPTGEGQSKAQAPPQTDSTSRTPKDHETPSAEIDGQKEPKAPTVNQIRTLLDAALPCTEGARLIIASPQYPNDTGEDSPIVRLPQEIEGRVTFGVVQTSQHMEYVVHQPLQDGPAAVELCYEIIFIPGSDDCLIKNCTASTLHLTCLDSRWTRWLIRENRRALLRPGLWRIFLPGDEEDAPDRLGTEILLLKRQYTVAIHKASDSPSSKRAANNDDAENPGKRRKLGNDEAESVAVPPASKTAPESASVAESTDAVQSHQLTSSSVREIVNQTGIPLLDLEDKETAVISSLHINGGASQPTSVSTASRSDSYHLSRIQYMGHTPSTSVFSCRHSAIPGLVVAKVPRYDGKSIDKVPAFAHSWKRERDMLKGLRHRNIVALKAFDARMFALYLEVLPRSLYRGNMSTFTLSDVATILYDIASALLYLYENSIIHNDIKPGNIAFSPQRGAVLFDFGMATHDEDQPTGGTMWYLPPDIIHRKRRGFPGDVWALGITMSYLLGKMQLPERCGIRWDMAGSGKAKGSDEAMMAWFDLVREKREELDREDKLEGIVYDMLHWKAESRITAEGITAALDALKLGSVDGQTCDGQDLARSRTGSPSVR</sequence>
<accession>A0ABY2GYR8</accession>
<evidence type="ECO:0000256" key="1">
    <source>
        <dbReference type="SAM" id="MobiDB-lite"/>
    </source>
</evidence>
<organism evidence="3 4">
    <name type="scientific">Trichoderma ghanense</name>
    <dbReference type="NCBI Taxonomy" id="65468"/>
    <lineage>
        <taxon>Eukaryota</taxon>
        <taxon>Fungi</taxon>
        <taxon>Dikarya</taxon>
        <taxon>Ascomycota</taxon>
        <taxon>Pezizomycotina</taxon>
        <taxon>Sordariomycetes</taxon>
        <taxon>Hypocreomycetidae</taxon>
        <taxon>Hypocreales</taxon>
        <taxon>Hypocreaceae</taxon>
        <taxon>Trichoderma</taxon>
    </lineage>
</organism>
<feature type="region of interest" description="Disordered" evidence="1">
    <location>
        <begin position="1"/>
        <end position="92"/>
    </location>
</feature>
<dbReference type="CDD" id="cd00180">
    <property type="entry name" value="PKc"/>
    <property type="match status" value="1"/>
</dbReference>
<dbReference type="InterPro" id="IPR053235">
    <property type="entry name" value="Ser_Thr_kinase"/>
</dbReference>
<dbReference type="InterPro" id="IPR000719">
    <property type="entry name" value="Prot_kinase_dom"/>
</dbReference>
<evidence type="ECO:0000313" key="4">
    <source>
        <dbReference type="Proteomes" id="UP001642720"/>
    </source>
</evidence>
<feature type="compositionally biased region" description="Polar residues" evidence="1">
    <location>
        <begin position="293"/>
        <end position="313"/>
    </location>
</feature>
<dbReference type="GeneID" id="300579515"/>
<feature type="compositionally biased region" description="Low complexity" evidence="1">
    <location>
        <begin position="34"/>
        <end position="45"/>
    </location>
</feature>
<evidence type="ECO:0000259" key="2">
    <source>
        <dbReference type="PROSITE" id="PS50011"/>
    </source>
</evidence>
<feature type="domain" description="Protein kinase" evidence="2">
    <location>
        <begin position="364"/>
        <end position="625"/>
    </location>
</feature>
<feature type="compositionally biased region" description="Basic and acidic residues" evidence="1">
    <location>
        <begin position="72"/>
        <end position="90"/>
    </location>
</feature>
<dbReference type="EMBL" id="PPTA01000011">
    <property type="protein sequence ID" value="TFB00340.1"/>
    <property type="molecule type" value="Genomic_DNA"/>
</dbReference>
<dbReference type="InterPro" id="IPR011009">
    <property type="entry name" value="Kinase-like_dom_sf"/>
</dbReference>
<protein>
    <recommendedName>
        <fullName evidence="2">Protein kinase domain-containing protein</fullName>
    </recommendedName>
</protein>
<dbReference type="Proteomes" id="UP001642720">
    <property type="component" value="Unassembled WGS sequence"/>
</dbReference>